<gene>
    <name evidence="1" type="ORF">B0J13DRAFT_524607</name>
</gene>
<dbReference type="AlphaFoldDB" id="A0A9P9EYF3"/>
<reference evidence="1" key="1">
    <citation type="journal article" date="2021" name="Nat. Commun.">
        <title>Genetic determinants of endophytism in the Arabidopsis root mycobiome.</title>
        <authorList>
            <person name="Mesny F."/>
            <person name="Miyauchi S."/>
            <person name="Thiergart T."/>
            <person name="Pickel B."/>
            <person name="Atanasova L."/>
            <person name="Karlsson M."/>
            <person name="Huettel B."/>
            <person name="Barry K.W."/>
            <person name="Haridas S."/>
            <person name="Chen C."/>
            <person name="Bauer D."/>
            <person name="Andreopoulos W."/>
            <person name="Pangilinan J."/>
            <person name="LaButti K."/>
            <person name="Riley R."/>
            <person name="Lipzen A."/>
            <person name="Clum A."/>
            <person name="Drula E."/>
            <person name="Henrissat B."/>
            <person name="Kohler A."/>
            <person name="Grigoriev I.V."/>
            <person name="Martin F.M."/>
            <person name="Hacquard S."/>
        </authorList>
    </citation>
    <scope>NUCLEOTIDE SEQUENCE</scope>
    <source>
        <strain evidence="1">MPI-CAGE-AT-0021</strain>
    </source>
</reference>
<comment type="caution">
    <text evidence="1">The sequence shown here is derived from an EMBL/GenBank/DDBJ whole genome shotgun (WGS) entry which is preliminary data.</text>
</comment>
<evidence type="ECO:0000313" key="1">
    <source>
        <dbReference type="EMBL" id="KAH7146876.1"/>
    </source>
</evidence>
<evidence type="ECO:0000313" key="2">
    <source>
        <dbReference type="Proteomes" id="UP000717696"/>
    </source>
</evidence>
<dbReference type="EMBL" id="JAGMUU010000008">
    <property type="protein sequence ID" value="KAH7146876.1"/>
    <property type="molecule type" value="Genomic_DNA"/>
</dbReference>
<sequence length="313" mass="36146">MIIRHRENYGSPKDQPEEFLQRRAITKFCVYDRWARWKKKGEENKRRDKNRFDRTLKLDPHEACRLYDPDMSDTPSVTLDAPIQELALLQKRFAHGPEEDMNHLPILIGANRVGDQLVIGFSFNEVILDKVFIKTFLKLFSANTRKGQWNLPRRSCALKNGRSNGSKLTAPPGEAPTRCGNSMAPPYLCLPVDVLFGDEDEVARLFGTNPAPYLSWALAAQFVSKAYKSMILDRVCQLTRLFEKQIDPRQDIHANIRGWYPKTDFPVECWMGLEMERMSSPSTRRDVLPMYAPRCEDQPMGEIIVLPCKSEYF</sequence>
<name>A0A9P9EYF3_9HYPO</name>
<protein>
    <submittedName>
        <fullName evidence="1">Uncharacterized protein</fullName>
    </submittedName>
</protein>
<proteinExistence type="predicted"/>
<keyword evidence="2" id="KW-1185">Reference proteome</keyword>
<dbReference type="Proteomes" id="UP000717696">
    <property type="component" value="Unassembled WGS sequence"/>
</dbReference>
<accession>A0A9P9EYF3</accession>
<organism evidence="1 2">
    <name type="scientific">Dactylonectria estremocensis</name>
    <dbReference type="NCBI Taxonomy" id="1079267"/>
    <lineage>
        <taxon>Eukaryota</taxon>
        <taxon>Fungi</taxon>
        <taxon>Dikarya</taxon>
        <taxon>Ascomycota</taxon>
        <taxon>Pezizomycotina</taxon>
        <taxon>Sordariomycetes</taxon>
        <taxon>Hypocreomycetidae</taxon>
        <taxon>Hypocreales</taxon>
        <taxon>Nectriaceae</taxon>
        <taxon>Dactylonectria</taxon>
    </lineage>
</organism>